<feature type="chain" id="PRO_5025648484" description="Secreted protein" evidence="1">
    <location>
        <begin position="23"/>
        <end position="71"/>
    </location>
</feature>
<gene>
    <name evidence="2" type="ORF">BDU57DRAFT_313753</name>
</gene>
<dbReference type="Proteomes" id="UP000800096">
    <property type="component" value="Unassembled WGS sequence"/>
</dbReference>
<evidence type="ECO:0000313" key="2">
    <source>
        <dbReference type="EMBL" id="KAF1913517.1"/>
    </source>
</evidence>
<accession>A0A6A5QHF5</accession>
<protein>
    <recommendedName>
        <fullName evidence="4">Secreted protein</fullName>
    </recommendedName>
</protein>
<feature type="signal peptide" evidence="1">
    <location>
        <begin position="1"/>
        <end position="22"/>
    </location>
</feature>
<dbReference type="EMBL" id="ML979138">
    <property type="protein sequence ID" value="KAF1913517.1"/>
    <property type="molecule type" value="Genomic_DNA"/>
</dbReference>
<evidence type="ECO:0000256" key="1">
    <source>
        <dbReference type="SAM" id="SignalP"/>
    </source>
</evidence>
<dbReference type="AlphaFoldDB" id="A0A6A5QHF5"/>
<name>A0A6A5QHF5_AMPQU</name>
<sequence length="71" mass="7800">MYPKSARHFVVTIFLTAVRVQTSNLIAYAPNLVFSSDTIFHTDAALFTSTVLHANAAPTTTRYHTPPAECC</sequence>
<keyword evidence="3" id="KW-1185">Reference proteome</keyword>
<evidence type="ECO:0008006" key="4">
    <source>
        <dbReference type="Google" id="ProtNLM"/>
    </source>
</evidence>
<keyword evidence="1" id="KW-0732">Signal</keyword>
<evidence type="ECO:0000313" key="3">
    <source>
        <dbReference type="Proteomes" id="UP000800096"/>
    </source>
</evidence>
<proteinExistence type="predicted"/>
<organism evidence="2 3">
    <name type="scientific">Ampelomyces quisqualis</name>
    <name type="common">Powdery mildew agent</name>
    <dbReference type="NCBI Taxonomy" id="50730"/>
    <lineage>
        <taxon>Eukaryota</taxon>
        <taxon>Fungi</taxon>
        <taxon>Dikarya</taxon>
        <taxon>Ascomycota</taxon>
        <taxon>Pezizomycotina</taxon>
        <taxon>Dothideomycetes</taxon>
        <taxon>Pleosporomycetidae</taxon>
        <taxon>Pleosporales</taxon>
        <taxon>Pleosporineae</taxon>
        <taxon>Phaeosphaeriaceae</taxon>
        <taxon>Ampelomyces</taxon>
    </lineage>
</organism>
<reference evidence="2" key="1">
    <citation type="journal article" date="2020" name="Stud. Mycol.">
        <title>101 Dothideomycetes genomes: a test case for predicting lifestyles and emergence of pathogens.</title>
        <authorList>
            <person name="Haridas S."/>
            <person name="Albert R."/>
            <person name="Binder M."/>
            <person name="Bloem J."/>
            <person name="Labutti K."/>
            <person name="Salamov A."/>
            <person name="Andreopoulos B."/>
            <person name="Baker S."/>
            <person name="Barry K."/>
            <person name="Bills G."/>
            <person name="Bluhm B."/>
            <person name="Cannon C."/>
            <person name="Castanera R."/>
            <person name="Culley D."/>
            <person name="Daum C."/>
            <person name="Ezra D."/>
            <person name="Gonzalez J."/>
            <person name="Henrissat B."/>
            <person name="Kuo A."/>
            <person name="Liang C."/>
            <person name="Lipzen A."/>
            <person name="Lutzoni F."/>
            <person name="Magnuson J."/>
            <person name="Mondo S."/>
            <person name="Nolan M."/>
            <person name="Ohm R."/>
            <person name="Pangilinan J."/>
            <person name="Park H.-J."/>
            <person name="Ramirez L."/>
            <person name="Alfaro M."/>
            <person name="Sun H."/>
            <person name="Tritt A."/>
            <person name="Yoshinaga Y."/>
            <person name="Zwiers L.-H."/>
            <person name="Turgeon B."/>
            <person name="Goodwin S."/>
            <person name="Spatafora J."/>
            <person name="Crous P."/>
            <person name="Grigoriev I."/>
        </authorList>
    </citation>
    <scope>NUCLEOTIDE SEQUENCE</scope>
    <source>
        <strain evidence="2">HMLAC05119</strain>
    </source>
</reference>